<dbReference type="Pfam" id="PF00106">
    <property type="entry name" value="adh_short"/>
    <property type="match status" value="1"/>
</dbReference>
<evidence type="ECO:0000313" key="3">
    <source>
        <dbReference type="EMBL" id="KIY00274.1"/>
    </source>
</evidence>
<keyword evidence="4" id="KW-1185">Reference proteome</keyword>
<gene>
    <name evidence="3" type="ORF">Z520_03959</name>
</gene>
<reference evidence="3 4" key="1">
    <citation type="submission" date="2015-01" db="EMBL/GenBank/DDBJ databases">
        <title>The Genome Sequence of Fonsecaea multimorphosa CBS 102226.</title>
        <authorList>
            <consortium name="The Broad Institute Genomics Platform"/>
            <person name="Cuomo C."/>
            <person name="de Hoog S."/>
            <person name="Gorbushina A."/>
            <person name="Stielow B."/>
            <person name="Teixiera M."/>
            <person name="Abouelleil A."/>
            <person name="Chapman S.B."/>
            <person name="Priest M."/>
            <person name="Young S.K."/>
            <person name="Wortman J."/>
            <person name="Nusbaum C."/>
            <person name="Birren B."/>
        </authorList>
    </citation>
    <scope>NUCLEOTIDE SEQUENCE [LARGE SCALE GENOMIC DNA]</scope>
    <source>
        <strain evidence="3 4">CBS 102226</strain>
    </source>
</reference>
<dbReference type="STRING" id="1442371.A0A0D2KU42"/>
<dbReference type="GeneID" id="27709705"/>
<dbReference type="CDD" id="cd05233">
    <property type="entry name" value="SDR_c"/>
    <property type="match status" value="1"/>
</dbReference>
<accession>A0A0D2KU42</accession>
<dbReference type="EMBL" id="KN848067">
    <property type="protein sequence ID" value="KIY00274.1"/>
    <property type="molecule type" value="Genomic_DNA"/>
</dbReference>
<evidence type="ECO:0000256" key="1">
    <source>
        <dbReference type="ARBA" id="ARBA00006484"/>
    </source>
</evidence>
<dbReference type="VEuPathDB" id="FungiDB:Z520_03959"/>
<evidence type="ECO:0008006" key="5">
    <source>
        <dbReference type="Google" id="ProtNLM"/>
    </source>
</evidence>
<dbReference type="Proteomes" id="UP000053411">
    <property type="component" value="Unassembled WGS sequence"/>
</dbReference>
<organism evidence="3 4">
    <name type="scientific">Fonsecaea multimorphosa CBS 102226</name>
    <dbReference type="NCBI Taxonomy" id="1442371"/>
    <lineage>
        <taxon>Eukaryota</taxon>
        <taxon>Fungi</taxon>
        <taxon>Dikarya</taxon>
        <taxon>Ascomycota</taxon>
        <taxon>Pezizomycotina</taxon>
        <taxon>Eurotiomycetes</taxon>
        <taxon>Chaetothyriomycetidae</taxon>
        <taxon>Chaetothyriales</taxon>
        <taxon>Herpotrichiellaceae</taxon>
        <taxon>Fonsecaea</taxon>
    </lineage>
</organism>
<comment type="similarity">
    <text evidence="1">Belongs to the short-chain dehydrogenases/reductases (SDR) family.</text>
</comment>
<evidence type="ECO:0000256" key="2">
    <source>
        <dbReference type="ARBA" id="ARBA00023002"/>
    </source>
</evidence>
<sequence length="259" mass="28277">MAGQIAIVFGAGKQIGLCAVEEFKKKGYKVAAVARSLEAGERDGVLYIPADLTSLSTVGDAFEAVRKRWGEPSVVIYNAFRMYWTKESSTFDVPTDVFVKDMEVNTTSAFIALKEALASFATLPKEAPKTFIYTGNILNEGPLAGVLTLGMGKCASAHMVELADSRYRDQNTRFFFVDERDEHGVPMFTGASPQGHADMFLSLAHRSAGDVPWQITFVTGKGYVEFPHKVILPTDNSTYTTDTTKAVDSSVLGTSHTRH</sequence>
<dbReference type="GO" id="GO:0016491">
    <property type="term" value="F:oxidoreductase activity"/>
    <property type="evidence" value="ECO:0007669"/>
    <property type="project" value="UniProtKB-KW"/>
</dbReference>
<proteinExistence type="inferred from homology"/>
<dbReference type="AlphaFoldDB" id="A0A0D2KU42"/>
<protein>
    <recommendedName>
        <fullName evidence="5">NmrA-like domain-containing protein</fullName>
    </recommendedName>
</protein>
<evidence type="ECO:0000313" key="4">
    <source>
        <dbReference type="Proteomes" id="UP000053411"/>
    </source>
</evidence>
<name>A0A0D2KU42_9EURO</name>
<dbReference type="Gene3D" id="3.40.50.720">
    <property type="entry name" value="NAD(P)-binding Rossmann-like Domain"/>
    <property type="match status" value="1"/>
</dbReference>
<dbReference type="OrthoDB" id="5336600at2759"/>
<keyword evidence="2" id="KW-0560">Oxidoreductase</keyword>
<dbReference type="PANTHER" id="PTHR43669">
    <property type="entry name" value="5-KETO-D-GLUCONATE 5-REDUCTASE"/>
    <property type="match status" value="1"/>
</dbReference>
<dbReference type="SUPFAM" id="SSF51735">
    <property type="entry name" value="NAD(P)-binding Rossmann-fold domains"/>
    <property type="match status" value="1"/>
</dbReference>
<dbReference type="RefSeq" id="XP_016634396.1">
    <property type="nucleotide sequence ID" value="XM_016774469.1"/>
</dbReference>
<dbReference type="PANTHER" id="PTHR43669:SF4">
    <property type="entry name" value="SHORT-CHAIN DEHYDROGENASE"/>
    <property type="match status" value="1"/>
</dbReference>
<dbReference type="InterPro" id="IPR002347">
    <property type="entry name" value="SDR_fam"/>
</dbReference>
<dbReference type="InterPro" id="IPR036291">
    <property type="entry name" value="NAD(P)-bd_dom_sf"/>
</dbReference>